<dbReference type="GO" id="GO:0016740">
    <property type="term" value="F:transferase activity"/>
    <property type="evidence" value="ECO:0007669"/>
    <property type="project" value="UniProtKB-KW"/>
</dbReference>
<sequence length="419" mass="46854">MIYLLSGSGAPNFGDELIVRKWLDHYATHHPDTPLHLDCKSINQSRKIHGGAHPETRFFFFLKALAQDKAPGSFWEHCARGFEFVMTNASVLMPLPRDWKQKSLWDTLLSRKNRLTLNDRGRKLQIPLEDVPDFTKLKLIHLVGGGYISGSWPNSGFLLGCCAALKRLFGVPVVATGLGVTPLPLPPPEWQGFIRSVLENFDLFETRDRDSHDSIGKILGDRGNALCGLDDVFLQFPQAKSTGATDVPDEKPSLHLSFFPKISRFDSTGKLIEDIRLTAESFGDVYFWLCCKPDRVVFRLLKKAIPGVKLLTPAELVNGSIPMKRNDFMITSRFHPHLIGAGNGMSGIFLAQSAFYRAKHHSVTALGSSFVALDNKRTLLETMNEVKNHPQSDRLRQRVGELSQQKREIAQAIGRLLGS</sequence>
<evidence type="ECO:0000259" key="1">
    <source>
        <dbReference type="Pfam" id="PF04230"/>
    </source>
</evidence>
<protein>
    <submittedName>
        <fullName evidence="2">Polysaccharide pyruvyl transferase family protein</fullName>
    </submittedName>
</protein>
<name>A0A934VCS7_9BACT</name>
<organism evidence="2 3">
    <name type="scientific">Luteolibacter yonseiensis</name>
    <dbReference type="NCBI Taxonomy" id="1144680"/>
    <lineage>
        <taxon>Bacteria</taxon>
        <taxon>Pseudomonadati</taxon>
        <taxon>Verrucomicrobiota</taxon>
        <taxon>Verrucomicrobiia</taxon>
        <taxon>Verrucomicrobiales</taxon>
        <taxon>Verrucomicrobiaceae</taxon>
        <taxon>Luteolibacter</taxon>
    </lineage>
</organism>
<dbReference type="RefSeq" id="WP_200352400.1">
    <property type="nucleotide sequence ID" value="NZ_BAABHZ010000001.1"/>
</dbReference>
<dbReference type="PANTHER" id="PTHR36836:SF1">
    <property type="entry name" value="COLANIC ACID BIOSYNTHESIS PROTEIN WCAK"/>
    <property type="match status" value="1"/>
</dbReference>
<dbReference type="Proteomes" id="UP000600139">
    <property type="component" value="Unassembled WGS sequence"/>
</dbReference>
<dbReference type="AlphaFoldDB" id="A0A934VCS7"/>
<gene>
    <name evidence="2" type="ORF">JIN84_17705</name>
</gene>
<reference evidence="2" key="1">
    <citation type="submission" date="2021-01" db="EMBL/GenBank/DDBJ databases">
        <title>Modified the classification status of verrucomicrobia.</title>
        <authorList>
            <person name="Feng X."/>
        </authorList>
    </citation>
    <scope>NUCLEOTIDE SEQUENCE</scope>
    <source>
        <strain evidence="2">JCM 18052</strain>
    </source>
</reference>
<comment type="caution">
    <text evidence="2">The sequence shown here is derived from an EMBL/GenBank/DDBJ whole genome shotgun (WGS) entry which is preliminary data.</text>
</comment>
<keyword evidence="3" id="KW-1185">Reference proteome</keyword>
<dbReference type="InterPro" id="IPR007345">
    <property type="entry name" value="Polysacch_pyruvyl_Trfase"/>
</dbReference>
<dbReference type="Pfam" id="PF04230">
    <property type="entry name" value="PS_pyruv_trans"/>
    <property type="match status" value="1"/>
</dbReference>
<proteinExistence type="predicted"/>
<dbReference type="PANTHER" id="PTHR36836">
    <property type="entry name" value="COLANIC ACID BIOSYNTHESIS PROTEIN WCAK"/>
    <property type="match status" value="1"/>
</dbReference>
<evidence type="ECO:0000313" key="2">
    <source>
        <dbReference type="EMBL" id="MBK1817460.1"/>
    </source>
</evidence>
<accession>A0A934VCS7</accession>
<keyword evidence="2" id="KW-0808">Transferase</keyword>
<feature type="domain" description="Polysaccharide pyruvyl transferase" evidence="1">
    <location>
        <begin position="12"/>
        <end position="252"/>
    </location>
</feature>
<dbReference type="EMBL" id="JAENIK010000012">
    <property type="protein sequence ID" value="MBK1817460.1"/>
    <property type="molecule type" value="Genomic_DNA"/>
</dbReference>
<evidence type="ECO:0000313" key="3">
    <source>
        <dbReference type="Proteomes" id="UP000600139"/>
    </source>
</evidence>